<dbReference type="AlphaFoldDB" id="A0A0B7MLF7"/>
<name>A0A0B7MLF7_9FIRM</name>
<dbReference type="GO" id="GO:0046872">
    <property type="term" value="F:metal ion binding"/>
    <property type="evidence" value="ECO:0007669"/>
    <property type="project" value="UniProtKB-KW"/>
</dbReference>
<dbReference type="FunFam" id="3.40.50.280:FF:000003">
    <property type="entry name" value="Dimethylamine methyltransferase corrinoid protein"/>
    <property type="match status" value="1"/>
</dbReference>
<dbReference type="GO" id="GO:0005829">
    <property type="term" value="C:cytosol"/>
    <property type="evidence" value="ECO:0007669"/>
    <property type="project" value="TreeGrafter"/>
</dbReference>
<feature type="domain" description="B12-binding N-terminal" evidence="5">
    <location>
        <begin position="1"/>
        <end position="87"/>
    </location>
</feature>
<dbReference type="Pfam" id="PF02310">
    <property type="entry name" value="B12-binding"/>
    <property type="match status" value="1"/>
</dbReference>
<dbReference type="InterPro" id="IPR036594">
    <property type="entry name" value="Meth_synthase_dom"/>
</dbReference>
<feature type="domain" description="B12-binding" evidence="4">
    <location>
        <begin position="87"/>
        <end position="208"/>
    </location>
</feature>
<dbReference type="SUPFAM" id="SSF47644">
    <property type="entry name" value="Methionine synthase domain"/>
    <property type="match status" value="1"/>
</dbReference>
<dbReference type="InterPro" id="IPR050554">
    <property type="entry name" value="Met_Synthase/Corrinoid"/>
</dbReference>
<dbReference type="SMART" id="SM01018">
    <property type="entry name" value="B12-binding_2"/>
    <property type="match status" value="1"/>
</dbReference>
<evidence type="ECO:0000256" key="1">
    <source>
        <dbReference type="ARBA" id="ARBA00010854"/>
    </source>
</evidence>
<dbReference type="Pfam" id="PF02607">
    <property type="entry name" value="B12-binding_2"/>
    <property type="match status" value="1"/>
</dbReference>
<dbReference type="PROSITE" id="PS51337">
    <property type="entry name" value="B12_BINDING_NTER"/>
    <property type="match status" value="1"/>
</dbReference>
<evidence type="ECO:0000256" key="2">
    <source>
        <dbReference type="ARBA" id="ARBA00022723"/>
    </source>
</evidence>
<dbReference type="EMBL" id="CDRZ01000172">
    <property type="protein sequence ID" value="CEO88761.1"/>
    <property type="molecule type" value="Genomic_DNA"/>
</dbReference>
<keyword evidence="2" id="KW-0479">Metal-binding</keyword>
<dbReference type="Gene3D" id="1.10.1240.10">
    <property type="entry name" value="Methionine synthase domain"/>
    <property type="match status" value="1"/>
</dbReference>
<dbReference type="GO" id="GO:0050667">
    <property type="term" value="P:homocysteine metabolic process"/>
    <property type="evidence" value="ECO:0007669"/>
    <property type="project" value="TreeGrafter"/>
</dbReference>
<dbReference type="PROSITE" id="PS51332">
    <property type="entry name" value="B12_BINDING"/>
    <property type="match status" value="1"/>
</dbReference>
<dbReference type="InterPro" id="IPR006158">
    <property type="entry name" value="Cobalamin-bd"/>
</dbReference>
<keyword evidence="3" id="KW-0170">Cobalt</keyword>
<dbReference type="PANTHER" id="PTHR45833">
    <property type="entry name" value="METHIONINE SYNTHASE"/>
    <property type="match status" value="1"/>
</dbReference>
<dbReference type="PANTHER" id="PTHR45833:SF1">
    <property type="entry name" value="METHIONINE SYNTHASE"/>
    <property type="match status" value="1"/>
</dbReference>
<evidence type="ECO:0000259" key="4">
    <source>
        <dbReference type="PROSITE" id="PS51332"/>
    </source>
</evidence>
<accession>A0A0B7MLF7</accession>
<gene>
    <name evidence="6" type="primary">mttC</name>
    <name evidence="6" type="ORF">SSCH_2530004</name>
</gene>
<keyword evidence="7" id="KW-1185">Reference proteome</keyword>
<dbReference type="Gene3D" id="3.40.50.280">
    <property type="entry name" value="Cobalamin-binding domain"/>
    <property type="match status" value="1"/>
</dbReference>
<comment type="similarity">
    <text evidence="1">Belongs to the methylamine corrinoid protein family.</text>
</comment>
<organism evidence="6 7">
    <name type="scientific">Syntrophaceticus schinkii</name>
    <dbReference type="NCBI Taxonomy" id="499207"/>
    <lineage>
        <taxon>Bacteria</taxon>
        <taxon>Bacillati</taxon>
        <taxon>Bacillota</taxon>
        <taxon>Clostridia</taxon>
        <taxon>Thermoanaerobacterales</taxon>
        <taxon>Thermoanaerobacterales Family III. Incertae Sedis</taxon>
        <taxon>Syntrophaceticus</taxon>
    </lineage>
</organism>
<dbReference type="GO" id="GO:0008705">
    <property type="term" value="F:methionine synthase activity"/>
    <property type="evidence" value="ECO:0007669"/>
    <property type="project" value="TreeGrafter"/>
</dbReference>
<dbReference type="GO" id="GO:0031419">
    <property type="term" value="F:cobalamin binding"/>
    <property type="evidence" value="ECO:0007669"/>
    <property type="project" value="InterPro"/>
</dbReference>
<proteinExistence type="inferred from homology"/>
<dbReference type="InterPro" id="IPR003759">
    <property type="entry name" value="Cbl-bd_cap"/>
</dbReference>
<evidence type="ECO:0000256" key="3">
    <source>
        <dbReference type="ARBA" id="ARBA00023285"/>
    </source>
</evidence>
<dbReference type="SUPFAM" id="SSF52242">
    <property type="entry name" value="Cobalamin (vitamin B12)-binding domain"/>
    <property type="match status" value="1"/>
</dbReference>
<dbReference type="CDD" id="cd02070">
    <property type="entry name" value="corrinoid_protein_B12-BD"/>
    <property type="match status" value="1"/>
</dbReference>
<evidence type="ECO:0000259" key="5">
    <source>
        <dbReference type="PROSITE" id="PS51337"/>
    </source>
</evidence>
<reference evidence="7" key="1">
    <citation type="submission" date="2015-01" db="EMBL/GenBank/DDBJ databases">
        <authorList>
            <person name="Manzoor Shahid"/>
            <person name="Zubair Saima"/>
        </authorList>
    </citation>
    <scope>NUCLEOTIDE SEQUENCE [LARGE SCALE GENOMIC DNA]</scope>
    <source>
        <strain evidence="7">Sp3</strain>
    </source>
</reference>
<evidence type="ECO:0000313" key="7">
    <source>
        <dbReference type="Proteomes" id="UP000046155"/>
    </source>
</evidence>
<protein>
    <submittedName>
        <fullName evidence="6">Trimethylamine corrinoid protein 1</fullName>
    </submittedName>
</protein>
<dbReference type="GO" id="GO:0046653">
    <property type="term" value="P:tetrahydrofolate metabolic process"/>
    <property type="evidence" value="ECO:0007669"/>
    <property type="project" value="TreeGrafter"/>
</dbReference>
<evidence type="ECO:0000313" key="6">
    <source>
        <dbReference type="EMBL" id="CEO88761.1"/>
    </source>
</evidence>
<sequence>MKLEKIVECVLGAEMDKVESLVKEGLAEGTDPSVLLKEGLIKGMDVIGEQFENGDLFLPEMLAAAMTMKAGVEILKPHLAGGDSKAAGIVVIGTVQGDIHDIGKNLVAMMLEGAGFEVADVGIDVPPEDFVKAVEEKKPQVVGLSALLTNTMPAVKMTIDALQEAGLRDQVKIMIGGAPVTQEFADEVGADGYASDAAGAVNIARGFI</sequence>
<dbReference type="InterPro" id="IPR036724">
    <property type="entry name" value="Cobalamin-bd_sf"/>
</dbReference>
<dbReference type="Proteomes" id="UP000046155">
    <property type="component" value="Unassembled WGS sequence"/>
</dbReference>